<evidence type="ECO:0000256" key="5">
    <source>
        <dbReference type="PROSITE-ProRule" id="PRU10007"/>
    </source>
</evidence>
<organism evidence="8 9">
    <name type="scientific">Paralimibaculum aggregatum</name>
    <dbReference type="NCBI Taxonomy" id="3036245"/>
    <lineage>
        <taxon>Bacteria</taxon>
        <taxon>Pseudomonadati</taxon>
        <taxon>Pseudomonadota</taxon>
        <taxon>Alphaproteobacteria</taxon>
        <taxon>Rhodobacterales</taxon>
        <taxon>Paracoccaceae</taxon>
        <taxon>Paralimibaculum</taxon>
    </lineage>
</organism>
<evidence type="ECO:0000256" key="4">
    <source>
        <dbReference type="ARBA" id="ARBA00049194"/>
    </source>
</evidence>
<dbReference type="Gene3D" id="3.40.309.10">
    <property type="entry name" value="Aldehyde Dehydrogenase, Chain A, domain 2"/>
    <property type="match status" value="1"/>
</dbReference>
<evidence type="ECO:0000313" key="9">
    <source>
        <dbReference type="Proteomes" id="UP001239909"/>
    </source>
</evidence>
<dbReference type="InterPro" id="IPR015590">
    <property type="entry name" value="Aldehyde_DH_dom"/>
</dbReference>
<dbReference type="CDD" id="cd07138">
    <property type="entry name" value="ALDH_CddD_SSP0762"/>
    <property type="match status" value="1"/>
</dbReference>
<proteinExistence type="inferred from homology"/>
<dbReference type="SUPFAM" id="SSF53720">
    <property type="entry name" value="ALDH-like"/>
    <property type="match status" value="1"/>
</dbReference>
<keyword evidence="2 6" id="KW-0560">Oxidoreductase</keyword>
<evidence type="ECO:0000256" key="1">
    <source>
        <dbReference type="ARBA" id="ARBA00009986"/>
    </source>
</evidence>
<sequence>MPSPFTDAFHAIHDRFFIDGAWVLPARAGTRDLVSASDETRLTTISMGSEVDVDRAVAAAGKALPGWSGRPLAERIGLLERLLAIYTERYEELARTISLEMGAPIDLARNAQARTGLTHLKSFIDLLGRFDFAEEIGTEAAPETVLHEPIGICGIITPWNWPMNQMMAKVVPALGVGCTVVMKPSEMAPLSAMLVAEMIREAGFPAGVFNLVNGDGVGVGEPICRHEDVAMISFTGSTGAGVAVSRTAAATVKRVVLELGGKSPNIIFADTDLEAVVRTGAAACFRNSGQSCNAPTRMLVERGAYDAAVGIAAEEARRTAVDLPEKPGDHIGPLVSRAQYDRVQALIETGIAEGARLVAGGTGKPPGFERGHFARATVFADVESTMAIAQEEIFGPVLAIQPFDTEEDAVRIANDTRYGLNAQVQSADRARALRVARRLDCGMVQINGAKRGPMAPFGGYKHSGNGRESGIWGLREFLEIKAVSG</sequence>
<accession>A0ABQ6LSW1</accession>
<dbReference type="InterPro" id="IPR016163">
    <property type="entry name" value="Ald_DH_C"/>
</dbReference>
<evidence type="ECO:0000256" key="3">
    <source>
        <dbReference type="ARBA" id="ARBA00024226"/>
    </source>
</evidence>
<dbReference type="InterPro" id="IPR029510">
    <property type="entry name" value="Ald_DH_CS_GLU"/>
</dbReference>
<dbReference type="InterPro" id="IPR016160">
    <property type="entry name" value="Ald_DH_CS_CYS"/>
</dbReference>
<comment type="similarity">
    <text evidence="1 6">Belongs to the aldehyde dehydrogenase family.</text>
</comment>
<feature type="active site" evidence="5">
    <location>
        <position position="258"/>
    </location>
</feature>
<evidence type="ECO:0000256" key="2">
    <source>
        <dbReference type="ARBA" id="ARBA00023002"/>
    </source>
</evidence>
<dbReference type="Pfam" id="PF00171">
    <property type="entry name" value="Aldedh"/>
    <property type="match status" value="1"/>
</dbReference>
<dbReference type="PANTHER" id="PTHR42804">
    <property type="entry name" value="ALDEHYDE DEHYDROGENASE"/>
    <property type="match status" value="1"/>
</dbReference>
<comment type="catalytic activity">
    <reaction evidence="4">
        <text>an aldehyde + NAD(+) + H2O = a carboxylate + NADH + 2 H(+)</text>
        <dbReference type="Rhea" id="RHEA:16185"/>
        <dbReference type="ChEBI" id="CHEBI:15377"/>
        <dbReference type="ChEBI" id="CHEBI:15378"/>
        <dbReference type="ChEBI" id="CHEBI:17478"/>
        <dbReference type="ChEBI" id="CHEBI:29067"/>
        <dbReference type="ChEBI" id="CHEBI:57540"/>
        <dbReference type="ChEBI" id="CHEBI:57945"/>
        <dbReference type="EC" id="1.2.1.3"/>
    </reaction>
</comment>
<dbReference type="EMBL" id="BSYI01000053">
    <property type="protein sequence ID" value="GMG85175.1"/>
    <property type="molecule type" value="Genomic_DNA"/>
</dbReference>
<feature type="domain" description="Aldehyde dehydrogenase" evidence="7">
    <location>
        <begin position="27"/>
        <end position="483"/>
    </location>
</feature>
<evidence type="ECO:0000256" key="6">
    <source>
        <dbReference type="RuleBase" id="RU003345"/>
    </source>
</evidence>
<evidence type="ECO:0000313" key="8">
    <source>
        <dbReference type="EMBL" id="GMG85175.1"/>
    </source>
</evidence>
<dbReference type="PROSITE" id="PS00070">
    <property type="entry name" value="ALDEHYDE_DEHYDR_CYS"/>
    <property type="match status" value="1"/>
</dbReference>
<keyword evidence="9" id="KW-1185">Reference proteome</keyword>
<dbReference type="PANTHER" id="PTHR42804:SF1">
    <property type="entry name" value="ALDEHYDE DEHYDROGENASE-RELATED"/>
    <property type="match status" value="1"/>
</dbReference>
<protein>
    <recommendedName>
        <fullName evidence="3">aldehyde dehydrogenase (NAD(+))</fullName>
        <ecNumber evidence="3">1.2.1.3</ecNumber>
    </recommendedName>
</protein>
<evidence type="ECO:0000259" key="7">
    <source>
        <dbReference type="Pfam" id="PF00171"/>
    </source>
</evidence>
<dbReference type="RefSeq" id="WP_285674439.1">
    <property type="nucleotide sequence ID" value="NZ_BSYI01000053.1"/>
</dbReference>
<dbReference type="InterPro" id="IPR016162">
    <property type="entry name" value="Ald_DH_N"/>
</dbReference>
<comment type="caution">
    <text evidence="8">The sequence shown here is derived from an EMBL/GenBank/DDBJ whole genome shotgun (WGS) entry which is preliminary data.</text>
</comment>
<name>A0ABQ6LSW1_9RHOB</name>
<dbReference type="Gene3D" id="3.40.605.10">
    <property type="entry name" value="Aldehyde Dehydrogenase, Chain A, domain 1"/>
    <property type="match status" value="1"/>
</dbReference>
<dbReference type="InterPro" id="IPR016161">
    <property type="entry name" value="Ald_DH/histidinol_DH"/>
</dbReference>
<dbReference type="EC" id="1.2.1.3" evidence="3"/>
<gene>
    <name evidence="8" type="ORF">LNKW23_43910</name>
</gene>
<reference evidence="8 9" key="1">
    <citation type="submission" date="2023-04" db="EMBL/GenBank/DDBJ databases">
        <title>Marinoamorphus aggregata gen. nov., sp. Nov., isolate from tissue of brittle star Ophioplocus japonicus.</title>
        <authorList>
            <person name="Kawano K."/>
            <person name="Sawayama S."/>
            <person name="Nakagawa S."/>
        </authorList>
    </citation>
    <scope>NUCLEOTIDE SEQUENCE [LARGE SCALE GENOMIC DNA]</scope>
    <source>
        <strain evidence="8 9">NKW23</strain>
    </source>
</reference>
<dbReference type="PROSITE" id="PS00687">
    <property type="entry name" value="ALDEHYDE_DEHYDR_GLU"/>
    <property type="match status" value="1"/>
</dbReference>
<dbReference type="Proteomes" id="UP001239909">
    <property type="component" value="Unassembled WGS sequence"/>
</dbReference>